<organism evidence="9 10">
    <name type="scientific">Zygotorulaspora mrakii</name>
    <name type="common">Zygosaccharomyces mrakii</name>
    <dbReference type="NCBI Taxonomy" id="42260"/>
    <lineage>
        <taxon>Eukaryota</taxon>
        <taxon>Fungi</taxon>
        <taxon>Dikarya</taxon>
        <taxon>Ascomycota</taxon>
        <taxon>Saccharomycotina</taxon>
        <taxon>Saccharomycetes</taxon>
        <taxon>Saccharomycetales</taxon>
        <taxon>Saccharomycetaceae</taxon>
        <taxon>Zygotorulaspora</taxon>
    </lineage>
</organism>
<feature type="transmembrane region" description="Helical" evidence="8">
    <location>
        <begin position="94"/>
        <end position="116"/>
    </location>
</feature>
<comment type="similarity">
    <text evidence="3 8">Belongs to the DAD/OST2 family.</text>
</comment>
<reference evidence="9 10" key="1">
    <citation type="submission" date="2020-07" db="EMBL/GenBank/DDBJ databases">
        <title>The yeast mating-type switching endonuclease HO is a domesticated member of an unorthodox homing genetic element family.</title>
        <authorList>
            <person name="Coughlan A.Y."/>
            <person name="Lombardi L."/>
            <person name="Braun-Galleani S."/>
            <person name="Martos A.R."/>
            <person name="Galeote V."/>
            <person name="Bigey F."/>
            <person name="Dequin S."/>
            <person name="Byrne K.P."/>
            <person name="Wolfe K.H."/>
        </authorList>
    </citation>
    <scope>NUCLEOTIDE SEQUENCE [LARGE SCALE GENOMIC DNA]</scope>
    <source>
        <strain evidence="9 10">NRRL Y-6702</strain>
    </source>
</reference>
<evidence type="ECO:0000256" key="2">
    <source>
        <dbReference type="ARBA" id="ARBA00004922"/>
    </source>
</evidence>
<evidence type="ECO:0000256" key="7">
    <source>
        <dbReference type="ARBA" id="ARBA00023136"/>
    </source>
</evidence>
<dbReference type="GO" id="GO:0008250">
    <property type="term" value="C:oligosaccharyltransferase complex"/>
    <property type="evidence" value="ECO:0007669"/>
    <property type="project" value="InterPro"/>
</dbReference>
<proteinExistence type="inferred from homology"/>
<protein>
    <recommendedName>
        <fullName evidence="8">Dolichyl-diphosphooligosaccharide--protein glycosyltransferase subunit OST2</fullName>
        <shortName evidence="8">Oligosaccharyl transferase subunit OST2</shortName>
    </recommendedName>
</protein>
<evidence type="ECO:0000313" key="10">
    <source>
        <dbReference type="Proteomes" id="UP000509704"/>
    </source>
</evidence>
<evidence type="ECO:0000256" key="1">
    <source>
        <dbReference type="ARBA" id="ARBA00004477"/>
    </source>
</evidence>
<dbReference type="UniPathway" id="UPA00378"/>
<dbReference type="OrthoDB" id="445566at2759"/>
<evidence type="ECO:0000313" key="9">
    <source>
        <dbReference type="EMBL" id="QLG70358.1"/>
    </source>
</evidence>
<dbReference type="RefSeq" id="XP_037142086.1">
    <property type="nucleotide sequence ID" value="XM_037286191.1"/>
</dbReference>
<dbReference type="GeneID" id="59233994"/>
<dbReference type="PANTHER" id="PTHR10705">
    <property type="entry name" value="DOLICHYL-DIPHOSPHOOLIGOSACCHARIDE--PROTEIN GLYCOSYLTRANSFERASE SUBUNIT DAD1"/>
    <property type="match status" value="1"/>
</dbReference>
<comment type="pathway">
    <text evidence="2 8">Protein modification; protein glycosylation.</text>
</comment>
<name>A0A7H9AVH3_ZYGMR</name>
<dbReference type="GO" id="GO:0006487">
    <property type="term" value="P:protein N-linked glycosylation"/>
    <property type="evidence" value="ECO:0007669"/>
    <property type="project" value="TreeGrafter"/>
</dbReference>
<keyword evidence="10" id="KW-1185">Reference proteome</keyword>
<keyword evidence="5 8" id="KW-0256">Endoplasmic reticulum</keyword>
<feature type="transmembrane region" description="Helical" evidence="8">
    <location>
        <begin position="122"/>
        <end position="146"/>
    </location>
</feature>
<dbReference type="KEGG" id="zmk:HG535_0A02970"/>
<sequence length="178" mass="20030">MTTSKDNIDLALISQKHLYKDFKLAYQYYYRLRSVIMAVKNKKASVPASPAGVATTPKGKPLTTVAVGKDFSDAYSLAMKSYWLQISKDNRLKLIDMFCVFLVAIAAVQCLFMVVVRDTFPFNAFLSGFIACVGQFVLLISLRLQYVDTFKGISKNRAFGEFILASLVLHFICLHFIN</sequence>
<keyword evidence="7 8" id="KW-0472">Membrane</keyword>
<evidence type="ECO:0000256" key="4">
    <source>
        <dbReference type="ARBA" id="ARBA00022692"/>
    </source>
</evidence>
<dbReference type="Proteomes" id="UP000509704">
    <property type="component" value="Chromosome 1"/>
</dbReference>
<dbReference type="AlphaFoldDB" id="A0A7H9AVH3"/>
<comment type="function">
    <text evidence="8">Subunit of the oligosaccharyl transferase (OST) complex that catalyzes the initial transfer of a defined glycan (Glc(3)Man(9)GlcNAc(2) in eukaryotes) from the lipid carrier dolichol-pyrophosphate to an asparagine residue within an Asn-X-Ser/Thr consensus motif in nascent polypeptide chains, the first step in protein N-glycosylation. N-glycosylation occurs cotranslationally and the complex associates with the Sec61 complex at the channel-forming translocon complex that mediates protein translocation across the endoplasmic reticulum (ER). All subunits are required for a maximal enzyme activity.</text>
</comment>
<evidence type="ECO:0000256" key="3">
    <source>
        <dbReference type="ARBA" id="ARBA00009386"/>
    </source>
</evidence>
<dbReference type="PANTHER" id="PTHR10705:SF0">
    <property type="entry name" value="DOLICHYL-DIPHOSPHOOLIGOSACCHARIDE--PROTEIN GLYCOSYLTRANSFERASE SUBUNIT DAD1"/>
    <property type="match status" value="1"/>
</dbReference>
<comment type="subcellular location">
    <subcellularLocation>
        <location evidence="1 8">Endoplasmic reticulum membrane</location>
        <topology evidence="1 8">Multi-pass membrane protein</topology>
    </subcellularLocation>
</comment>
<keyword evidence="4 8" id="KW-0812">Transmembrane</keyword>
<keyword evidence="6 8" id="KW-1133">Transmembrane helix</keyword>
<gene>
    <name evidence="9" type="ORF">HG535_0A02970</name>
</gene>
<accession>A0A7H9AVH3</accession>
<evidence type="ECO:0000256" key="6">
    <source>
        <dbReference type="ARBA" id="ARBA00022989"/>
    </source>
</evidence>
<dbReference type="InterPro" id="IPR003038">
    <property type="entry name" value="DAD/Ost2"/>
</dbReference>
<dbReference type="EMBL" id="CP058604">
    <property type="protein sequence ID" value="QLG70358.1"/>
    <property type="molecule type" value="Genomic_DNA"/>
</dbReference>
<evidence type="ECO:0000256" key="8">
    <source>
        <dbReference type="RuleBase" id="RU361136"/>
    </source>
</evidence>
<feature type="transmembrane region" description="Helical" evidence="8">
    <location>
        <begin position="158"/>
        <end position="177"/>
    </location>
</feature>
<evidence type="ECO:0000256" key="5">
    <source>
        <dbReference type="ARBA" id="ARBA00022824"/>
    </source>
</evidence>
<dbReference type="Pfam" id="PF02109">
    <property type="entry name" value="DAD"/>
    <property type="match status" value="1"/>
</dbReference>
<comment type="subunit">
    <text evidence="8">Component of the oligosaccharyltransferase (OST) complex.</text>
</comment>